<accession>A0A816E978</accession>
<evidence type="ECO:0000313" key="1">
    <source>
        <dbReference type="EMBL" id="CAF1645896.1"/>
    </source>
</evidence>
<protein>
    <submittedName>
        <fullName evidence="1">Uncharacterized protein</fullName>
    </submittedName>
</protein>
<dbReference type="EMBL" id="CAJNOR010009564">
    <property type="protein sequence ID" value="CAF1645896.1"/>
    <property type="molecule type" value="Genomic_DNA"/>
</dbReference>
<name>A0A816E978_ADIRI</name>
<sequence>MENVVNDCCTNDLCVNRDTQLRFARLREDLLNNFNSLLIDRIRFLEHTLSQLSLQSSTTSVPFTDKRPPPEIIISDRLIVPTNLRRSTSATADLPQLSDDSILVDDDTNVCSCSPTIKLSANNEKRKGHLSLTASFGMKEQIFFGSSSDYLSPPNINRPWSRSTNDIPSSSSLNNDKGRLDSRRFACDVDDNDVRAFKAMVYMEQARKQHVRPFTRLRQVLGISTSKSAGNFAMYSPKK</sequence>
<comment type="caution">
    <text evidence="1">The sequence shown here is derived from an EMBL/GenBank/DDBJ whole genome shotgun (WGS) entry which is preliminary data.</text>
</comment>
<dbReference type="Proteomes" id="UP000663828">
    <property type="component" value="Unassembled WGS sequence"/>
</dbReference>
<reference evidence="1" key="1">
    <citation type="submission" date="2021-02" db="EMBL/GenBank/DDBJ databases">
        <authorList>
            <person name="Nowell W R."/>
        </authorList>
    </citation>
    <scope>NUCLEOTIDE SEQUENCE</scope>
</reference>
<proteinExistence type="predicted"/>
<keyword evidence="2" id="KW-1185">Reference proteome</keyword>
<gene>
    <name evidence="1" type="ORF">XAT740_LOCUS54117</name>
</gene>
<organism evidence="1 2">
    <name type="scientific">Adineta ricciae</name>
    <name type="common">Rotifer</name>
    <dbReference type="NCBI Taxonomy" id="249248"/>
    <lineage>
        <taxon>Eukaryota</taxon>
        <taxon>Metazoa</taxon>
        <taxon>Spiralia</taxon>
        <taxon>Gnathifera</taxon>
        <taxon>Rotifera</taxon>
        <taxon>Eurotatoria</taxon>
        <taxon>Bdelloidea</taxon>
        <taxon>Adinetida</taxon>
        <taxon>Adinetidae</taxon>
        <taxon>Adineta</taxon>
    </lineage>
</organism>
<evidence type="ECO:0000313" key="2">
    <source>
        <dbReference type="Proteomes" id="UP000663828"/>
    </source>
</evidence>
<dbReference type="AlphaFoldDB" id="A0A816E978"/>